<proteinExistence type="predicted"/>
<reference evidence="1 2" key="1">
    <citation type="submission" date="2015-01" db="EMBL/GenBank/DDBJ databases">
        <title>Evolution of Trichinella species and genotypes.</title>
        <authorList>
            <person name="Korhonen P.K."/>
            <person name="Edoardo P."/>
            <person name="Giuseppe L.R."/>
            <person name="Gasser R.B."/>
        </authorList>
    </citation>
    <scope>NUCLEOTIDE SEQUENCE [LARGE SCALE GENOMIC DNA]</scope>
    <source>
        <strain evidence="1">ISS3</strain>
    </source>
</reference>
<comment type="caution">
    <text evidence="1">The sequence shown here is derived from an EMBL/GenBank/DDBJ whole genome shotgun (WGS) entry which is preliminary data.</text>
</comment>
<dbReference type="AlphaFoldDB" id="A0A0V1BJ38"/>
<dbReference type="EMBL" id="JYDH01000038">
    <property type="protein sequence ID" value="KRY36910.1"/>
    <property type="molecule type" value="Genomic_DNA"/>
</dbReference>
<evidence type="ECO:0000313" key="1">
    <source>
        <dbReference type="EMBL" id="KRY36910.1"/>
    </source>
</evidence>
<dbReference type="InParanoid" id="A0A0V1BJ38"/>
<dbReference type="Proteomes" id="UP000054776">
    <property type="component" value="Unassembled WGS sequence"/>
</dbReference>
<organism evidence="1 2">
    <name type="scientific">Trichinella spiralis</name>
    <name type="common">Trichina worm</name>
    <dbReference type="NCBI Taxonomy" id="6334"/>
    <lineage>
        <taxon>Eukaryota</taxon>
        <taxon>Metazoa</taxon>
        <taxon>Ecdysozoa</taxon>
        <taxon>Nematoda</taxon>
        <taxon>Enoplea</taxon>
        <taxon>Dorylaimia</taxon>
        <taxon>Trichinellida</taxon>
        <taxon>Trichinellidae</taxon>
        <taxon>Trichinella</taxon>
    </lineage>
</organism>
<accession>A0A0V1BJ38</accession>
<sequence length="60" mass="6795">MVGKVTDFLTDKNDHGFQIQLSHKVNFQFSGTVALRLLQGKILPQLDCLLLSHFVGQKRL</sequence>
<evidence type="ECO:0000313" key="2">
    <source>
        <dbReference type="Proteomes" id="UP000054776"/>
    </source>
</evidence>
<protein>
    <submittedName>
        <fullName evidence="1">Uncharacterized protein</fullName>
    </submittedName>
</protein>
<keyword evidence="2" id="KW-1185">Reference proteome</keyword>
<name>A0A0V1BJ38_TRISP</name>
<gene>
    <name evidence="1" type="ORF">T01_1263</name>
</gene>